<evidence type="ECO:0008006" key="8">
    <source>
        <dbReference type="Google" id="ProtNLM"/>
    </source>
</evidence>
<dbReference type="Pfam" id="PF05719">
    <property type="entry name" value="GPP34"/>
    <property type="match status" value="1"/>
</dbReference>
<protein>
    <recommendedName>
        <fullName evidence="8">Golgi phosphoprotein 3 GPP34</fullName>
    </recommendedName>
</protein>
<evidence type="ECO:0000256" key="5">
    <source>
        <dbReference type="SAM" id="MobiDB-lite"/>
    </source>
</evidence>
<dbReference type="InterPro" id="IPR008628">
    <property type="entry name" value="GPP34-like"/>
</dbReference>
<evidence type="ECO:0000313" key="6">
    <source>
        <dbReference type="EMBL" id="MBB4743941.1"/>
    </source>
</evidence>
<keyword evidence="3" id="KW-0446">Lipid-binding</keyword>
<keyword evidence="4" id="KW-0472">Membrane</keyword>
<dbReference type="GO" id="GO:0070273">
    <property type="term" value="F:phosphatidylinositol-4-phosphate binding"/>
    <property type="evidence" value="ECO:0007669"/>
    <property type="project" value="InterPro"/>
</dbReference>
<name>A0A7W7MBF2_9ACTN</name>
<dbReference type="InterPro" id="IPR038261">
    <property type="entry name" value="GPP34-like_sf"/>
</dbReference>
<accession>A0A7W7MBF2</accession>
<dbReference type="RefSeq" id="WP_203759027.1">
    <property type="nucleotide sequence ID" value="NZ_BAABFG010000005.1"/>
</dbReference>
<comment type="caution">
    <text evidence="6">The sequence shown here is derived from an EMBL/GenBank/DDBJ whole genome shotgun (WGS) entry which is preliminary data.</text>
</comment>
<evidence type="ECO:0000256" key="2">
    <source>
        <dbReference type="ARBA" id="ARBA00023034"/>
    </source>
</evidence>
<organism evidence="6 7">
    <name type="scientific">Actinoplanes octamycinicus</name>
    <dbReference type="NCBI Taxonomy" id="135948"/>
    <lineage>
        <taxon>Bacteria</taxon>
        <taxon>Bacillati</taxon>
        <taxon>Actinomycetota</taxon>
        <taxon>Actinomycetes</taxon>
        <taxon>Micromonosporales</taxon>
        <taxon>Micromonosporaceae</taxon>
        <taxon>Actinoplanes</taxon>
    </lineage>
</organism>
<keyword evidence="7" id="KW-1185">Reference proteome</keyword>
<comment type="subcellular location">
    <subcellularLocation>
        <location evidence="1">Golgi apparatus membrane</location>
        <topology evidence="1">Peripheral membrane protein</topology>
        <orientation evidence="1">Cytoplasmic side</orientation>
    </subcellularLocation>
</comment>
<dbReference type="GO" id="GO:0012505">
    <property type="term" value="C:endomembrane system"/>
    <property type="evidence" value="ECO:0007669"/>
    <property type="project" value="UniProtKB-ARBA"/>
</dbReference>
<sequence>MSPGRHAAGPTPSGYPPQPVFDQAASRQTQQLPTVEAPYAAVPGHPAASSQRYSPAPARKTSWPLLADDLFRLAHDGARLRVDRDLAGAGLACAVIAELAVTGHVTVDNDLLVVTDQRPPQEALAHTVLTEIASQPQPLPVLDWLRYLSARPTAPTTGRADIYHQVAQRLVRSGDLLEVPRRRLLFGPPRVVYEPTSNNRAYWACARLNTAAEHGRELDEFDRVLVGLCLSTGVYQRVFSSPAHVIDRLCQDSRRTRHPVPDLLRHLDRLVSNTITVGV</sequence>
<dbReference type="GO" id="GO:0005737">
    <property type="term" value="C:cytoplasm"/>
    <property type="evidence" value="ECO:0007669"/>
    <property type="project" value="UniProtKB-ARBA"/>
</dbReference>
<feature type="region of interest" description="Disordered" evidence="5">
    <location>
        <begin position="1"/>
        <end position="30"/>
    </location>
</feature>
<dbReference type="Proteomes" id="UP000546162">
    <property type="component" value="Unassembled WGS sequence"/>
</dbReference>
<gene>
    <name evidence="6" type="ORF">BJY16_007400</name>
</gene>
<evidence type="ECO:0000256" key="3">
    <source>
        <dbReference type="ARBA" id="ARBA00023121"/>
    </source>
</evidence>
<dbReference type="AlphaFoldDB" id="A0A7W7MBF2"/>
<dbReference type="Gene3D" id="1.10.3630.10">
    <property type="entry name" value="yeast vps74-n-term truncation variant domain like"/>
    <property type="match status" value="1"/>
</dbReference>
<evidence type="ECO:0000256" key="1">
    <source>
        <dbReference type="ARBA" id="ARBA00004255"/>
    </source>
</evidence>
<proteinExistence type="predicted"/>
<evidence type="ECO:0000256" key="4">
    <source>
        <dbReference type="ARBA" id="ARBA00023136"/>
    </source>
</evidence>
<evidence type="ECO:0000313" key="7">
    <source>
        <dbReference type="Proteomes" id="UP000546162"/>
    </source>
</evidence>
<dbReference type="EMBL" id="JACHNB010000001">
    <property type="protein sequence ID" value="MBB4743941.1"/>
    <property type="molecule type" value="Genomic_DNA"/>
</dbReference>
<keyword evidence="2" id="KW-0333">Golgi apparatus</keyword>
<reference evidence="6 7" key="1">
    <citation type="submission" date="2020-08" db="EMBL/GenBank/DDBJ databases">
        <title>Sequencing the genomes of 1000 actinobacteria strains.</title>
        <authorList>
            <person name="Klenk H.-P."/>
        </authorList>
    </citation>
    <scope>NUCLEOTIDE SEQUENCE [LARGE SCALE GENOMIC DNA]</scope>
    <source>
        <strain evidence="6 7">DSM 45809</strain>
    </source>
</reference>